<organism evidence="1 2">
    <name type="scientific">Ascaris lumbricoides</name>
    <name type="common">Giant roundworm</name>
    <dbReference type="NCBI Taxonomy" id="6252"/>
    <lineage>
        <taxon>Eukaryota</taxon>
        <taxon>Metazoa</taxon>
        <taxon>Ecdysozoa</taxon>
        <taxon>Nematoda</taxon>
        <taxon>Chromadorea</taxon>
        <taxon>Rhabditida</taxon>
        <taxon>Spirurina</taxon>
        <taxon>Ascaridomorpha</taxon>
        <taxon>Ascaridoidea</taxon>
        <taxon>Ascarididae</taxon>
        <taxon>Ascaris</taxon>
    </lineage>
</organism>
<dbReference type="Proteomes" id="UP000036681">
    <property type="component" value="Unplaced"/>
</dbReference>
<reference evidence="2" key="1">
    <citation type="submission" date="2017-02" db="UniProtKB">
        <authorList>
            <consortium name="WormBaseParasite"/>
        </authorList>
    </citation>
    <scope>IDENTIFICATION</scope>
</reference>
<proteinExistence type="predicted"/>
<dbReference type="WBParaSite" id="ALUE_0002200901-mRNA-1">
    <property type="protein sequence ID" value="ALUE_0002200901-mRNA-1"/>
    <property type="gene ID" value="ALUE_0002200901"/>
</dbReference>
<keyword evidence="1" id="KW-1185">Reference proteome</keyword>
<dbReference type="AlphaFoldDB" id="A0A0M3ITD1"/>
<sequence length="41" mass="4805">MAFPSRCHYHKGASPSRFHLSVNHGDVKMPFVLYSLRFRAR</sequence>
<name>A0A0M3ITD1_ASCLU</name>
<accession>A0A0M3ITD1</accession>
<evidence type="ECO:0000313" key="1">
    <source>
        <dbReference type="Proteomes" id="UP000036681"/>
    </source>
</evidence>
<evidence type="ECO:0000313" key="2">
    <source>
        <dbReference type="WBParaSite" id="ALUE_0002200901-mRNA-1"/>
    </source>
</evidence>
<protein>
    <submittedName>
        <fullName evidence="2">Uncharacterized protein</fullName>
    </submittedName>
</protein>